<evidence type="ECO:0000256" key="4">
    <source>
        <dbReference type="ARBA" id="ARBA00022840"/>
    </source>
</evidence>
<dbReference type="Proteomes" id="UP001177295">
    <property type="component" value="Chromosome"/>
</dbReference>
<evidence type="ECO:0000256" key="6">
    <source>
        <dbReference type="ARBA" id="ARBA00022984"/>
    </source>
</evidence>
<dbReference type="InterPro" id="IPR004101">
    <property type="entry name" value="Mur_ligase_C"/>
</dbReference>
<dbReference type="Gene3D" id="3.90.190.20">
    <property type="entry name" value="Mur ligase, C-terminal domain"/>
    <property type="match status" value="1"/>
</dbReference>
<dbReference type="GO" id="GO:0016874">
    <property type="term" value="F:ligase activity"/>
    <property type="evidence" value="ECO:0007669"/>
    <property type="project" value="UniProtKB-KW"/>
</dbReference>
<dbReference type="Pfam" id="PF08245">
    <property type="entry name" value="Mur_ligase_M"/>
    <property type="match status" value="1"/>
</dbReference>
<dbReference type="SUPFAM" id="SSF53244">
    <property type="entry name" value="MurD-like peptide ligases, peptide-binding domain"/>
    <property type="match status" value="1"/>
</dbReference>
<dbReference type="Pfam" id="PF02875">
    <property type="entry name" value="Mur_ligase_C"/>
    <property type="match status" value="1"/>
</dbReference>
<evidence type="ECO:0000259" key="9">
    <source>
        <dbReference type="Pfam" id="PF01225"/>
    </source>
</evidence>
<dbReference type="Gene3D" id="3.40.1190.10">
    <property type="entry name" value="Mur-like, catalytic domain"/>
    <property type="match status" value="1"/>
</dbReference>
<dbReference type="InterPro" id="IPR000713">
    <property type="entry name" value="Mur_ligase_N"/>
</dbReference>
<keyword evidence="13" id="KW-1185">Reference proteome</keyword>
<accession>A0ABY8WVP0</accession>
<evidence type="ECO:0000259" key="11">
    <source>
        <dbReference type="Pfam" id="PF08245"/>
    </source>
</evidence>
<sequence>MNIYFSGIGGVGLGPLAEIARDAGHIVHGSDAQESLTTRELQERGIPVSTDQTGDYLMYCHRQQSIDWFVYTAGLPNDHPELLKARELGLHLAKRDELINYIIGEKRLNLIAIAGTHGKTTTTAMMVWVFRQLDIPVSFSIGATTSFAPAGHFDPNSRYFVYECDEFDYNFLHFEPDISIITSLDYDHPDTYPTEGDYRAAFERFLTQSKQTVMWLRDTFSGLQTPKNTWLLKDSEVMPLRLAGAHNRANATLIAKACEYLKLGQQHAVLAALSSFPGTSRRFEKLADNLYSDYGHHPVEIAATLQMARELSDRVVLVYQPHQNVRQHEIRDQYDGCMELAEEIYWLPTYLTREDPRLPILTPQELASNLTNRNAVHYAELNDELWQHIEAARRDGKLVLCMGAGTIDGWLREQLAKANTTEKFDNANDAPTA</sequence>
<evidence type="ECO:0000256" key="5">
    <source>
        <dbReference type="ARBA" id="ARBA00022960"/>
    </source>
</evidence>
<evidence type="ECO:0000256" key="8">
    <source>
        <dbReference type="ARBA" id="ARBA00023316"/>
    </source>
</evidence>
<dbReference type="SUPFAM" id="SSF53623">
    <property type="entry name" value="MurD-like peptide ligases, catalytic domain"/>
    <property type="match status" value="1"/>
</dbReference>
<feature type="domain" description="Mur ligase N-terminal catalytic" evidence="9">
    <location>
        <begin position="3"/>
        <end position="103"/>
    </location>
</feature>
<dbReference type="SUPFAM" id="SSF51984">
    <property type="entry name" value="MurCD N-terminal domain"/>
    <property type="match status" value="1"/>
</dbReference>
<gene>
    <name evidence="12" type="ORF">SEML1_0747</name>
</gene>
<evidence type="ECO:0000313" key="13">
    <source>
        <dbReference type="Proteomes" id="UP001177295"/>
    </source>
</evidence>
<evidence type="ECO:0000256" key="2">
    <source>
        <dbReference type="ARBA" id="ARBA00022618"/>
    </source>
</evidence>
<keyword evidence="5" id="KW-0133">Cell shape</keyword>
<evidence type="ECO:0000259" key="10">
    <source>
        <dbReference type="Pfam" id="PF02875"/>
    </source>
</evidence>
<name>A0ABY8WVP0_9BACT</name>
<dbReference type="Gene3D" id="3.40.50.720">
    <property type="entry name" value="NAD(P)-binding Rossmann-like Domain"/>
    <property type="match status" value="1"/>
</dbReference>
<feature type="domain" description="Mur ligase central" evidence="11">
    <location>
        <begin position="113"/>
        <end position="219"/>
    </location>
</feature>
<dbReference type="InterPro" id="IPR036615">
    <property type="entry name" value="Mur_ligase_C_dom_sf"/>
</dbReference>
<feature type="domain" description="Mur ligase C-terminal" evidence="10">
    <location>
        <begin position="281"/>
        <end position="405"/>
    </location>
</feature>
<evidence type="ECO:0000256" key="3">
    <source>
        <dbReference type="ARBA" id="ARBA00022741"/>
    </source>
</evidence>
<organism evidence="12 13">
    <name type="scientific">Candidatus Southlakia epibionticum</name>
    <dbReference type="NCBI Taxonomy" id="3043284"/>
    <lineage>
        <taxon>Bacteria</taxon>
        <taxon>Candidatus Saccharimonadota</taxon>
        <taxon>Candidatus Saccharimonadia</taxon>
        <taxon>Candidatus Saccharimonadales</taxon>
        <taxon>Candidatus Saccharimonadaceae</taxon>
        <taxon>Candidatus Southlakia</taxon>
    </lineage>
</organism>
<evidence type="ECO:0000313" key="12">
    <source>
        <dbReference type="EMBL" id="WIO46345.1"/>
    </source>
</evidence>
<keyword evidence="6" id="KW-0573">Peptidoglycan synthesis</keyword>
<evidence type="ECO:0000256" key="1">
    <source>
        <dbReference type="ARBA" id="ARBA00022598"/>
    </source>
</evidence>
<keyword evidence="2" id="KW-0132">Cell division</keyword>
<dbReference type="Pfam" id="PF01225">
    <property type="entry name" value="Mur_ligase"/>
    <property type="match status" value="1"/>
</dbReference>
<dbReference type="EMBL" id="CP124550">
    <property type="protein sequence ID" value="WIO46345.1"/>
    <property type="molecule type" value="Genomic_DNA"/>
</dbReference>
<keyword evidence="4" id="KW-0067">ATP-binding</keyword>
<reference evidence="12 13" key="1">
    <citation type="journal article" date="2023" name="Cell">
        <title>Genetic manipulation of Patescibacteria provides mechanistic insights into microbial dark matter and the epibiotic lifestyle.</title>
        <authorList>
            <person name="Wang Y."/>
            <person name="Gallagher L.A."/>
            <person name="Andrade P.A."/>
            <person name="Liu A."/>
            <person name="Humphreys I.R."/>
            <person name="Turkarslan S."/>
            <person name="Cutler K.J."/>
            <person name="Arrieta-Ortiz M.L."/>
            <person name="Li Y."/>
            <person name="Radey M.C."/>
            <person name="McLean J.S."/>
            <person name="Cong Q."/>
            <person name="Baker D."/>
            <person name="Baliga N.S."/>
            <person name="Peterson S.B."/>
            <person name="Mougous J.D."/>
        </authorList>
    </citation>
    <scope>NUCLEOTIDE SEQUENCE [LARGE SCALE GENOMIC DNA]</scope>
    <source>
        <strain evidence="12 13">ML1</strain>
    </source>
</reference>
<dbReference type="PANTHER" id="PTHR43445">
    <property type="entry name" value="UDP-N-ACETYLMURAMATE--L-ALANINE LIGASE-RELATED"/>
    <property type="match status" value="1"/>
</dbReference>
<keyword evidence="3" id="KW-0547">Nucleotide-binding</keyword>
<keyword evidence="7" id="KW-0131">Cell cycle</keyword>
<protein>
    <submittedName>
        <fullName evidence="12">Mur ligase domain-containing protein</fullName>
    </submittedName>
</protein>
<dbReference type="InterPro" id="IPR050061">
    <property type="entry name" value="MurCDEF_pg_biosynth"/>
</dbReference>
<dbReference type="RefSeq" id="WP_376753875.1">
    <property type="nucleotide sequence ID" value="NZ_CP124550.1"/>
</dbReference>
<keyword evidence="8" id="KW-0961">Cell wall biogenesis/degradation</keyword>
<dbReference type="PANTHER" id="PTHR43445:SF3">
    <property type="entry name" value="UDP-N-ACETYLMURAMATE--L-ALANINE LIGASE"/>
    <property type="match status" value="1"/>
</dbReference>
<proteinExistence type="predicted"/>
<dbReference type="InterPro" id="IPR013221">
    <property type="entry name" value="Mur_ligase_cen"/>
</dbReference>
<dbReference type="InterPro" id="IPR036565">
    <property type="entry name" value="Mur-like_cat_sf"/>
</dbReference>
<keyword evidence="1 12" id="KW-0436">Ligase</keyword>
<evidence type="ECO:0000256" key="7">
    <source>
        <dbReference type="ARBA" id="ARBA00023306"/>
    </source>
</evidence>